<reference evidence="3 4" key="1">
    <citation type="submission" date="2020-09" db="EMBL/GenBank/DDBJ databases">
        <authorList>
            <person name="Ashkenazy H."/>
        </authorList>
    </citation>
    <scope>NUCLEOTIDE SEQUENCE [LARGE SCALE GENOMIC DNA]</scope>
    <source>
        <strain evidence="4">cv. Cdm-0</strain>
    </source>
</reference>
<dbReference type="InterPro" id="IPR017451">
    <property type="entry name" value="F-box-assoc_interact_dom"/>
</dbReference>
<dbReference type="SMART" id="SM00256">
    <property type="entry name" value="FBOX"/>
    <property type="match status" value="1"/>
</dbReference>
<dbReference type="InterPro" id="IPR036312">
    <property type="entry name" value="Bifun_inhib/LTP/seed_sf"/>
</dbReference>
<proteinExistence type="inferred from homology"/>
<dbReference type="InterPro" id="IPR013187">
    <property type="entry name" value="F-box-assoc_dom_typ3"/>
</dbReference>
<name>A0A7G2FM70_ARATH</name>
<dbReference type="InterPro" id="IPR000528">
    <property type="entry name" value="Plant_nsLTP"/>
</dbReference>
<evidence type="ECO:0000313" key="3">
    <source>
        <dbReference type="EMBL" id="CAD5335593.1"/>
    </source>
</evidence>
<dbReference type="PANTHER" id="PTHR31111:SF98">
    <property type="entry name" value="F-BOX ASSOCIATED UBIQUITINATION EFFECTOR FAMILY PROTEIN-RELATED"/>
    <property type="match status" value="1"/>
</dbReference>
<dbReference type="GO" id="GO:0006869">
    <property type="term" value="P:lipid transport"/>
    <property type="evidence" value="ECO:0007669"/>
    <property type="project" value="InterPro"/>
</dbReference>
<organism evidence="3 4">
    <name type="scientific">Arabidopsis thaliana</name>
    <name type="common">Mouse-ear cress</name>
    <dbReference type="NCBI Taxonomy" id="3702"/>
    <lineage>
        <taxon>Eukaryota</taxon>
        <taxon>Viridiplantae</taxon>
        <taxon>Streptophyta</taxon>
        <taxon>Embryophyta</taxon>
        <taxon>Tracheophyta</taxon>
        <taxon>Spermatophyta</taxon>
        <taxon>Magnoliopsida</taxon>
        <taxon>eudicotyledons</taxon>
        <taxon>Gunneridae</taxon>
        <taxon>Pentapetalae</taxon>
        <taxon>rosids</taxon>
        <taxon>malvids</taxon>
        <taxon>Brassicales</taxon>
        <taxon>Brassicaceae</taxon>
        <taxon>Camelineae</taxon>
        <taxon>Arabidopsis</taxon>
    </lineage>
</organism>
<evidence type="ECO:0000313" key="4">
    <source>
        <dbReference type="Proteomes" id="UP000516314"/>
    </source>
</evidence>
<dbReference type="InterPro" id="IPR036047">
    <property type="entry name" value="F-box-like_dom_sf"/>
</dbReference>
<comment type="similarity">
    <text evidence="1">Belongs to the plant LTP family.</text>
</comment>
<sequence length="377" mass="43107">MKRRSKESNYNISSQRRRYREISTREKSRYIDIPLDITVEILKKLPAKSLVRFQCVSKQWSTIIGSRRDFIDSIVARSMTHPQQWWDVLLIFHYQSDKSSFFIFTHPLNTNQELVSIPGLTVDCYGYIRDDLFNHVFVFGYDPVKNKYKVMCLMITKSEEFENACFVFTLRDPKKQWRNVKCGIQHHYPWLPAVCINGAIYYRATEDHGSTFFLVSFDVRSEKFDHVNAPKELIDSKDSTLINYQGKLGFVSYERSVGIWVMEDHNKQGWSKVVDSSIGSATVENAADCAAVGTLISSCTEFVNYGYPDPIPGSSCCDAMTVIGTYSDSSEKRKWLCNCFMDLINVYNSNATAISTLSGFCGVVLGFTIDPNTDCNL</sequence>
<evidence type="ECO:0000256" key="1">
    <source>
        <dbReference type="ARBA" id="ARBA00009748"/>
    </source>
</evidence>
<dbReference type="SUPFAM" id="SSF81383">
    <property type="entry name" value="F-box domain"/>
    <property type="match status" value="1"/>
</dbReference>
<gene>
    <name evidence="3" type="ORF">AT9943_LOCUS22825</name>
</gene>
<dbReference type="PROSITE" id="PS50181">
    <property type="entry name" value="FBOX"/>
    <property type="match status" value="1"/>
</dbReference>
<dbReference type="CDD" id="cd22157">
    <property type="entry name" value="F-box_AtFBW1-like"/>
    <property type="match status" value="1"/>
</dbReference>
<dbReference type="Gene3D" id="1.10.110.10">
    <property type="entry name" value="Plant lipid-transfer and hydrophobic proteins"/>
    <property type="match status" value="1"/>
</dbReference>
<dbReference type="NCBIfam" id="TIGR01640">
    <property type="entry name" value="F_box_assoc_1"/>
    <property type="match status" value="1"/>
</dbReference>
<dbReference type="Pfam" id="PF00646">
    <property type="entry name" value="F-box"/>
    <property type="match status" value="1"/>
</dbReference>
<dbReference type="Pfam" id="PF08268">
    <property type="entry name" value="FBA_3"/>
    <property type="match status" value="1"/>
</dbReference>
<accession>A0A7G2FM70</accession>
<dbReference type="SUPFAM" id="SSF47699">
    <property type="entry name" value="Bifunctional inhibitor/lipid-transfer protein/seed storage 2S albumin"/>
    <property type="match status" value="1"/>
</dbReference>
<dbReference type="GO" id="GO:0008289">
    <property type="term" value="F:lipid binding"/>
    <property type="evidence" value="ECO:0007669"/>
    <property type="project" value="InterPro"/>
</dbReference>
<dbReference type="PRINTS" id="PR00382">
    <property type="entry name" value="LIPIDTRNSFER"/>
</dbReference>
<dbReference type="Proteomes" id="UP000516314">
    <property type="component" value="Chromosome 5"/>
</dbReference>
<dbReference type="Gene3D" id="1.20.1280.50">
    <property type="match status" value="1"/>
</dbReference>
<protein>
    <submittedName>
        <fullName evidence="3">(thale cress) hypothetical protein</fullName>
    </submittedName>
</protein>
<evidence type="ECO:0000259" key="2">
    <source>
        <dbReference type="PROSITE" id="PS50181"/>
    </source>
</evidence>
<dbReference type="PANTHER" id="PTHR31111">
    <property type="entry name" value="BNAA05G37150D PROTEIN-RELATED"/>
    <property type="match status" value="1"/>
</dbReference>
<dbReference type="InterPro" id="IPR001810">
    <property type="entry name" value="F-box_dom"/>
</dbReference>
<dbReference type="AlphaFoldDB" id="A0A7G2FM70"/>
<dbReference type="CDD" id="cd01960">
    <property type="entry name" value="nsLTP1"/>
    <property type="match status" value="1"/>
</dbReference>
<feature type="domain" description="F-box" evidence="2">
    <location>
        <begin position="27"/>
        <end position="74"/>
    </location>
</feature>
<dbReference type="EMBL" id="LR881470">
    <property type="protein sequence ID" value="CAD5335593.1"/>
    <property type="molecule type" value="Genomic_DNA"/>
</dbReference>